<keyword evidence="3" id="KW-1185">Reference proteome</keyword>
<dbReference type="PANTHER" id="PTHR21432:SF20">
    <property type="entry name" value="ACETYL-COA HYDROLASE"/>
    <property type="match status" value="1"/>
</dbReference>
<dbReference type="Proteomes" id="UP001631993">
    <property type="component" value="Unassembled WGS sequence"/>
</dbReference>
<dbReference type="Gene3D" id="3.40.1080.20">
    <property type="entry name" value="Acetyl-CoA hydrolase/transferase C-terminal domain"/>
    <property type="match status" value="1"/>
</dbReference>
<evidence type="ECO:0000259" key="1">
    <source>
        <dbReference type="Pfam" id="PF13336"/>
    </source>
</evidence>
<comment type="caution">
    <text evidence="2">The sequence shown here is derived from an EMBL/GenBank/DDBJ whole genome shotgun (WGS) entry which is preliminary data.</text>
</comment>
<gene>
    <name evidence="2" type="ORF">ACKI1S_48595</name>
</gene>
<dbReference type="EMBL" id="JBJVNE010000458">
    <property type="protein sequence ID" value="MFM9653838.1"/>
    <property type="molecule type" value="Genomic_DNA"/>
</dbReference>
<dbReference type="GO" id="GO:0016787">
    <property type="term" value="F:hydrolase activity"/>
    <property type="evidence" value="ECO:0007669"/>
    <property type="project" value="UniProtKB-KW"/>
</dbReference>
<feature type="non-terminal residue" evidence="2">
    <location>
        <position position="83"/>
    </location>
</feature>
<sequence>MMTSGLARLVRDGVVDNSAKQTHPGVSVFTFAMGDRALYDFIADNPAVESYPVDYVNDPAVIARNDNVVSVNATTQIDLHGAC</sequence>
<proteinExistence type="predicted"/>
<accession>A0ABW9IZH8</accession>
<dbReference type="Gene3D" id="3.30.750.70">
    <property type="entry name" value="4-hydroxybutyrate coenzyme like domains"/>
    <property type="match status" value="1"/>
</dbReference>
<feature type="domain" description="Acetyl-CoA hydrolase/transferase C-terminal" evidence="1">
    <location>
        <begin position="34"/>
        <end position="83"/>
    </location>
</feature>
<evidence type="ECO:0000313" key="3">
    <source>
        <dbReference type="Proteomes" id="UP001631993"/>
    </source>
</evidence>
<dbReference type="InterPro" id="IPR046433">
    <property type="entry name" value="ActCoA_hydro"/>
</dbReference>
<dbReference type="PANTHER" id="PTHR21432">
    <property type="entry name" value="ACETYL-COA HYDROLASE-RELATED"/>
    <property type="match status" value="1"/>
</dbReference>
<protein>
    <submittedName>
        <fullName evidence="2">Acetyl-CoA hydrolase/transferase C-terminal domain-containing protein</fullName>
    </submittedName>
</protein>
<organism evidence="2 3">
    <name type="scientific">Streptomyces galilaeus</name>
    <dbReference type="NCBI Taxonomy" id="33899"/>
    <lineage>
        <taxon>Bacteria</taxon>
        <taxon>Bacillati</taxon>
        <taxon>Actinomycetota</taxon>
        <taxon>Actinomycetes</taxon>
        <taxon>Kitasatosporales</taxon>
        <taxon>Streptomycetaceae</taxon>
        <taxon>Streptomyces</taxon>
    </lineage>
</organism>
<keyword evidence="2" id="KW-0378">Hydrolase</keyword>
<dbReference type="RefSeq" id="WP_409098078.1">
    <property type="nucleotide sequence ID" value="NZ_JBJVNE010000458.1"/>
</dbReference>
<name>A0ABW9IZH8_STRGJ</name>
<dbReference type="InterPro" id="IPR038460">
    <property type="entry name" value="AcetylCoA_hyd_C_sf"/>
</dbReference>
<evidence type="ECO:0000313" key="2">
    <source>
        <dbReference type="EMBL" id="MFM9653838.1"/>
    </source>
</evidence>
<reference evidence="2 3" key="1">
    <citation type="submission" date="2024-12" db="EMBL/GenBank/DDBJ databases">
        <title>Forecasting of Potato common scab and diversities of Pathogenic streptomyces spp. in china.</title>
        <authorList>
            <person name="Handique U."/>
            <person name="Wu J."/>
        </authorList>
    </citation>
    <scope>NUCLEOTIDE SEQUENCE [LARGE SCALE GENOMIC DNA]</scope>
    <source>
        <strain evidence="2 3">ZRIMU1585</strain>
    </source>
</reference>
<dbReference type="Pfam" id="PF13336">
    <property type="entry name" value="AcetylCoA_hyd_C"/>
    <property type="match status" value="1"/>
</dbReference>
<dbReference type="InterPro" id="IPR037171">
    <property type="entry name" value="NagB/RpiA_transferase-like"/>
</dbReference>
<dbReference type="SUPFAM" id="SSF100950">
    <property type="entry name" value="NagB/RpiA/CoA transferase-like"/>
    <property type="match status" value="1"/>
</dbReference>
<dbReference type="InterPro" id="IPR026888">
    <property type="entry name" value="AcetylCoA_hyd_C"/>
</dbReference>